<comment type="similarity">
    <text evidence="1">Belongs to the peptidase S1 family.</text>
</comment>
<gene>
    <name evidence="10" type="primary">LOC114326920</name>
</gene>
<dbReference type="KEGG" id="dvv:114326920"/>
<dbReference type="RefSeq" id="XP_028131185.1">
    <property type="nucleotide sequence ID" value="XM_028275384.1"/>
</dbReference>
<dbReference type="EnsemblMetazoa" id="XM_028275384.2">
    <property type="protein sequence ID" value="XP_028131185.1"/>
    <property type="gene ID" value="LOC114326920"/>
</dbReference>
<dbReference type="InterPro" id="IPR050430">
    <property type="entry name" value="Peptidase_S1"/>
</dbReference>
<keyword evidence="5" id="KW-1015">Disulfide bond</keyword>
<dbReference type="OrthoDB" id="6739012at2759"/>
<organism evidence="10">
    <name type="scientific">Diabrotica virgifera virgifera</name>
    <name type="common">western corn rootworm</name>
    <dbReference type="NCBI Taxonomy" id="50390"/>
    <lineage>
        <taxon>Eukaryota</taxon>
        <taxon>Metazoa</taxon>
        <taxon>Ecdysozoa</taxon>
        <taxon>Arthropoda</taxon>
        <taxon>Hexapoda</taxon>
        <taxon>Insecta</taxon>
        <taxon>Pterygota</taxon>
        <taxon>Neoptera</taxon>
        <taxon>Endopterygota</taxon>
        <taxon>Coleoptera</taxon>
        <taxon>Polyphaga</taxon>
        <taxon>Cucujiformia</taxon>
        <taxon>Chrysomeloidea</taxon>
        <taxon>Chrysomelidae</taxon>
        <taxon>Galerucinae</taxon>
        <taxon>Diabroticina</taxon>
        <taxon>Diabroticites</taxon>
        <taxon>Diabrotica</taxon>
    </lineage>
</organism>
<dbReference type="CDD" id="cd00190">
    <property type="entry name" value="Tryp_SPc"/>
    <property type="match status" value="1"/>
</dbReference>
<keyword evidence="9" id="KW-1185">Reference proteome</keyword>
<evidence type="ECO:0000259" key="7">
    <source>
        <dbReference type="PROSITE" id="PS50240"/>
    </source>
</evidence>
<evidence type="ECO:0000256" key="4">
    <source>
        <dbReference type="ARBA" id="ARBA00022825"/>
    </source>
</evidence>
<feature type="domain" description="Peptidase S1" evidence="7">
    <location>
        <begin position="17"/>
        <end position="241"/>
    </location>
</feature>
<dbReference type="InterPro" id="IPR043504">
    <property type="entry name" value="Peptidase_S1_PA_chymotrypsin"/>
</dbReference>
<dbReference type="InterPro" id="IPR001314">
    <property type="entry name" value="Peptidase_S1A"/>
</dbReference>
<dbReference type="InterPro" id="IPR001254">
    <property type="entry name" value="Trypsin_dom"/>
</dbReference>
<keyword evidence="2" id="KW-0645">Protease</keyword>
<reference evidence="8" key="2">
    <citation type="submission" date="2025-05" db="UniProtKB">
        <authorList>
            <consortium name="EnsemblMetazoa"/>
        </authorList>
    </citation>
    <scope>IDENTIFICATION</scope>
</reference>
<evidence type="ECO:0000313" key="9">
    <source>
        <dbReference type="Proteomes" id="UP001652700"/>
    </source>
</evidence>
<keyword evidence="3" id="KW-0378">Hydrolase</keyword>
<dbReference type="InterPro" id="IPR009003">
    <property type="entry name" value="Peptidase_S1_PA"/>
</dbReference>
<dbReference type="Proteomes" id="UP001652700">
    <property type="component" value="Unplaced"/>
</dbReference>
<dbReference type="GeneID" id="114326920"/>
<proteinExistence type="inferred from homology"/>
<name>A0A6P7FCQ5_DIAVI</name>
<sequence>MRTFYFIFAFIGVAQAISSGHNTTIMRHQWQLSLRHKGEHFCGASLISKQWALTSASCLNQHTSDLSVRAGSANLTSGGYIIDVDDFVIHPKYNKKTYNSDIALLKFAKEVEGSNVSIALVPFHDTSDVSDHKGVAMTGWGALEQGENFTEVLQMGYPSSISRSSCQMAYPTKIISLNMFCAGVYDVQNITACDGDFGGPATFTNCLQGIISWGGQCGSFQNPTVMTRVAAFKDWILTTTGATDYLNCPLV</sequence>
<evidence type="ECO:0000256" key="2">
    <source>
        <dbReference type="ARBA" id="ARBA00022670"/>
    </source>
</evidence>
<accession>A0A6P7FCQ5</accession>
<evidence type="ECO:0000313" key="8">
    <source>
        <dbReference type="EnsemblMetazoa" id="XP_028131185.1"/>
    </source>
</evidence>
<dbReference type="GO" id="GO:0006508">
    <property type="term" value="P:proteolysis"/>
    <property type="evidence" value="ECO:0007669"/>
    <property type="project" value="UniProtKB-KW"/>
</dbReference>
<dbReference type="GO" id="GO:0004252">
    <property type="term" value="F:serine-type endopeptidase activity"/>
    <property type="evidence" value="ECO:0007669"/>
    <property type="project" value="InterPro"/>
</dbReference>
<keyword evidence="4" id="KW-0720">Serine protease</keyword>
<dbReference type="InParanoid" id="A0A6P7FCQ5"/>
<keyword evidence="6" id="KW-0732">Signal</keyword>
<evidence type="ECO:0000256" key="5">
    <source>
        <dbReference type="ARBA" id="ARBA00023157"/>
    </source>
</evidence>
<dbReference type="FunFam" id="2.40.10.10:FF:000068">
    <property type="entry name" value="transmembrane protease serine 2"/>
    <property type="match status" value="1"/>
</dbReference>
<evidence type="ECO:0000256" key="6">
    <source>
        <dbReference type="SAM" id="SignalP"/>
    </source>
</evidence>
<feature type="chain" id="PRO_5028349385" evidence="6">
    <location>
        <begin position="17"/>
        <end position="251"/>
    </location>
</feature>
<dbReference type="SUPFAM" id="SSF50494">
    <property type="entry name" value="Trypsin-like serine proteases"/>
    <property type="match status" value="1"/>
</dbReference>
<dbReference type="PROSITE" id="PS50240">
    <property type="entry name" value="TRYPSIN_DOM"/>
    <property type="match status" value="1"/>
</dbReference>
<protein>
    <submittedName>
        <fullName evidence="10">Trypsin-like</fullName>
    </submittedName>
</protein>
<evidence type="ECO:0000256" key="3">
    <source>
        <dbReference type="ARBA" id="ARBA00022801"/>
    </source>
</evidence>
<evidence type="ECO:0000256" key="1">
    <source>
        <dbReference type="ARBA" id="ARBA00007664"/>
    </source>
</evidence>
<dbReference type="SMART" id="SM00020">
    <property type="entry name" value="Tryp_SPc"/>
    <property type="match status" value="1"/>
</dbReference>
<dbReference type="PANTHER" id="PTHR24276:SF91">
    <property type="entry name" value="AT26814P-RELATED"/>
    <property type="match status" value="1"/>
</dbReference>
<dbReference type="Pfam" id="PF00089">
    <property type="entry name" value="Trypsin"/>
    <property type="match status" value="1"/>
</dbReference>
<dbReference type="PANTHER" id="PTHR24276">
    <property type="entry name" value="POLYSERASE-RELATED"/>
    <property type="match status" value="1"/>
</dbReference>
<dbReference type="AlphaFoldDB" id="A0A6P7FCQ5"/>
<feature type="signal peptide" evidence="6">
    <location>
        <begin position="1"/>
        <end position="16"/>
    </location>
</feature>
<dbReference type="Gene3D" id="2.40.10.10">
    <property type="entry name" value="Trypsin-like serine proteases"/>
    <property type="match status" value="1"/>
</dbReference>
<evidence type="ECO:0000313" key="10">
    <source>
        <dbReference type="RefSeq" id="XP_028131185.1"/>
    </source>
</evidence>
<reference evidence="10" key="1">
    <citation type="submission" date="2025-04" db="UniProtKB">
        <authorList>
            <consortium name="RefSeq"/>
        </authorList>
    </citation>
    <scope>IDENTIFICATION</scope>
    <source>
        <tissue evidence="10">Whole insect</tissue>
    </source>
</reference>
<dbReference type="PRINTS" id="PR00722">
    <property type="entry name" value="CHYMOTRYPSIN"/>
</dbReference>